<dbReference type="EMBL" id="JACEIK010005900">
    <property type="protein sequence ID" value="MCE0482384.1"/>
    <property type="molecule type" value="Genomic_DNA"/>
</dbReference>
<evidence type="ECO:0000313" key="1">
    <source>
        <dbReference type="EMBL" id="MCE0482384.1"/>
    </source>
</evidence>
<proteinExistence type="predicted"/>
<gene>
    <name evidence="1" type="ORF">HAX54_041135</name>
</gene>
<reference evidence="1 2" key="1">
    <citation type="journal article" date="2021" name="BMC Genomics">
        <title>Datura genome reveals duplications of psychoactive alkaloid biosynthetic genes and high mutation rate following tissue culture.</title>
        <authorList>
            <person name="Rajewski A."/>
            <person name="Carter-House D."/>
            <person name="Stajich J."/>
            <person name="Litt A."/>
        </authorList>
    </citation>
    <scope>NUCLEOTIDE SEQUENCE [LARGE SCALE GENOMIC DNA]</scope>
    <source>
        <strain evidence="1">AR-01</strain>
    </source>
</reference>
<organism evidence="1 2">
    <name type="scientific">Datura stramonium</name>
    <name type="common">Jimsonweed</name>
    <name type="synonym">Common thornapple</name>
    <dbReference type="NCBI Taxonomy" id="4076"/>
    <lineage>
        <taxon>Eukaryota</taxon>
        <taxon>Viridiplantae</taxon>
        <taxon>Streptophyta</taxon>
        <taxon>Embryophyta</taxon>
        <taxon>Tracheophyta</taxon>
        <taxon>Spermatophyta</taxon>
        <taxon>Magnoliopsida</taxon>
        <taxon>eudicotyledons</taxon>
        <taxon>Gunneridae</taxon>
        <taxon>Pentapetalae</taxon>
        <taxon>asterids</taxon>
        <taxon>lamiids</taxon>
        <taxon>Solanales</taxon>
        <taxon>Solanaceae</taxon>
        <taxon>Solanoideae</taxon>
        <taxon>Datureae</taxon>
        <taxon>Datura</taxon>
    </lineage>
</organism>
<evidence type="ECO:0000313" key="2">
    <source>
        <dbReference type="Proteomes" id="UP000823775"/>
    </source>
</evidence>
<keyword evidence="2" id="KW-1185">Reference proteome</keyword>
<comment type="caution">
    <text evidence="1">The sequence shown here is derived from an EMBL/GenBank/DDBJ whole genome shotgun (WGS) entry which is preliminary data.</text>
</comment>
<protein>
    <submittedName>
        <fullName evidence="1">Uncharacterized protein</fullName>
    </submittedName>
</protein>
<accession>A0ABS8VRZ2</accession>
<sequence>MSACFNSNVHYVTDVRYSFTPSLGASHELWLRGRIRNAVLKSETLDQLVVQNSVALVTSVNSASRNICSGASNTEADPVIDGCALYPLVDITVTISLISNGLKSVQSPCLKRENAKALAHLYSDFLFVITEPDTRDHHTTDNFYHSKTTLLL</sequence>
<name>A0ABS8VRZ2_DATST</name>
<dbReference type="Proteomes" id="UP000823775">
    <property type="component" value="Unassembled WGS sequence"/>
</dbReference>